<dbReference type="FunCoup" id="A0A0Q9WYK4">
    <property type="interactions" value="1"/>
</dbReference>
<evidence type="ECO:0000313" key="1">
    <source>
        <dbReference type="EMBL" id="KRF98654.1"/>
    </source>
</evidence>
<sequence>MQIRICPRCTETRKRPTTVVQRVGRPIEKFCTDLDKLPDVPEIDAFKRGHQVETLLDMFENNFGEQYLYIKFENLVEPELVPLNVAVKNVGHLLPRFYKDYLKAWNKWEEQKAKN</sequence>
<dbReference type="InParanoid" id="A0A0Q9WYK4"/>
<dbReference type="AlphaFoldDB" id="A0A0Q9WYK4"/>
<dbReference type="Gene3D" id="2.40.50.40">
    <property type="match status" value="1"/>
</dbReference>
<organism evidence="1 2">
    <name type="scientific">Drosophila willistoni</name>
    <name type="common">Fruit fly</name>
    <dbReference type="NCBI Taxonomy" id="7260"/>
    <lineage>
        <taxon>Eukaryota</taxon>
        <taxon>Metazoa</taxon>
        <taxon>Ecdysozoa</taxon>
        <taxon>Arthropoda</taxon>
        <taxon>Hexapoda</taxon>
        <taxon>Insecta</taxon>
        <taxon>Pterygota</taxon>
        <taxon>Neoptera</taxon>
        <taxon>Endopterygota</taxon>
        <taxon>Diptera</taxon>
        <taxon>Brachycera</taxon>
        <taxon>Muscomorpha</taxon>
        <taxon>Ephydroidea</taxon>
        <taxon>Drosophilidae</taxon>
        <taxon>Drosophila</taxon>
        <taxon>Sophophora</taxon>
    </lineage>
</organism>
<name>A0A0Q9WYK4_DROWI</name>
<dbReference type="OrthoDB" id="7839336at2759"/>
<gene>
    <name evidence="1" type="primary">Dwil\GK27897</name>
    <name evidence="1" type="ORF">Dwil_GK27897</name>
</gene>
<reference evidence="1 2" key="1">
    <citation type="journal article" date="2007" name="Nature">
        <title>Evolution of genes and genomes on the Drosophila phylogeny.</title>
        <authorList>
            <consortium name="Drosophila 12 Genomes Consortium"/>
            <person name="Clark A.G."/>
            <person name="Eisen M.B."/>
            <person name="Smith D.R."/>
            <person name="Bergman C.M."/>
            <person name="Oliver B."/>
            <person name="Markow T.A."/>
            <person name="Kaufman T.C."/>
            <person name="Kellis M."/>
            <person name="Gelbart W."/>
            <person name="Iyer V.N."/>
            <person name="Pollard D.A."/>
            <person name="Sackton T.B."/>
            <person name="Larracuente A.M."/>
            <person name="Singh N.D."/>
            <person name="Abad J.P."/>
            <person name="Abt D.N."/>
            <person name="Adryan B."/>
            <person name="Aguade M."/>
            <person name="Akashi H."/>
            <person name="Anderson W.W."/>
            <person name="Aquadro C.F."/>
            <person name="Ardell D.H."/>
            <person name="Arguello R."/>
            <person name="Artieri C.G."/>
            <person name="Barbash D.A."/>
            <person name="Barker D."/>
            <person name="Barsanti P."/>
            <person name="Batterham P."/>
            <person name="Batzoglou S."/>
            <person name="Begun D."/>
            <person name="Bhutkar A."/>
            <person name="Blanco E."/>
            <person name="Bosak S.A."/>
            <person name="Bradley R.K."/>
            <person name="Brand A.D."/>
            <person name="Brent M.R."/>
            <person name="Brooks A.N."/>
            <person name="Brown R.H."/>
            <person name="Butlin R.K."/>
            <person name="Caggese C."/>
            <person name="Calvi B.R."/>
            <person name="Bernardo de Carvalho A."/>
            <person name="Caspi A."/>
            <person name="Castrezana S."/>
            <person name="Celniker S.E."/>
            <person name="Chang J.L."/>
            <person name="Chapple C."/>
            <person name="Chatterji S."/>
            <person name="Chinwalla A."/>
            <person name="Civetta A."/>
            <person name="Clifton S.W."/>
            <person name="Comeron J.M."/>
            <person name="Costello J.C."/>
            <person name="Coyne J.A."/>
            <person name="Daub J."/>
            <person name="David R.G."/>
            <person name="Delcher A.L."/>
            <person name="Delehaunty K."/>
            <person name="Do C.B."/>
            <person name="Ebling H."/>
            <person name="Edwards K."/>
            <person name="Eickbush T."/>
            <person name="Evans J.D."/>
            <person name="Filipski A."/>
            <person name="Findeiss S."/>
            <person name="Freyhult E."/>
            <person name="Fulton L."/>
            <person name="Fulton R."/>
            <person name="Garcia A.C."/>
            <person name="Gardiner A."/>
            <person name="Garfield D.A."/>
            <person name="Garvin B.E."/>
            <person name="Gibson G."/>
            <person name="Gilbert D."/>
            <person name="Gnerre S."/>
            <person name="Godfrey J."/>
            <person name="Good R."/>
            <person name="Gotea V."/>
            <person name="Gravely B."/>
            <person name="Greenberg A.J."/>
            <person name="Griffiths-Jones S."/>
            <person name="Gross S."/>
            <person name="Guigo R."/>
            <person name="Gustafson E.A."/>
            <person name="Haerty W."/>
            <person name="Hahn M.W."/>
            <person name="Halligan D.L."/>
            <person name="Halpern A.L."/>
            <person name="Halter G.M."/>
            <person name="Han M.V."/>
            <person name="Heger A."/>
            <person name="Hillier L."/>
            <person name="Hinrichs A.S."/>
            <person name="Holmes I."/>
            <person name="Hoskins R.A."/>
            <person name="Hubisz M.J."/>
            <person name="Hultmark D."/>
            <person name="Huntley M.A."/>
            <person name="Jaffe D.B."/>
            <person name="Jagadeeshan S."/>
            <person name="Jeck W.R."/>
            <person name="Johnson J."/>
            <person name="Jones C.D."/>
            <person name="Jordan W.C."/>
            <person name="Karpen G.H."/>
            <person name="Kataoka E."/>
            <person name="Keightley P.D."/>
            <person name="Kheradpour P."/>
            <person name="Kirkness E.F."/>
            <person name="Koerich L.B."/>
            <person name="Kristiansen K."/>
            <person name="Kudrna D."/>
            <person name="Kulathinal R.J."/>
            <person name="Kumar S."/>
            <person name="Kwok R."/>
            <person name="Lander E."/>
            <person name="Langley C.H."/>
            <person name="Lapoint R."/>
            <person name="Lazzaro B.P."/>
            <person name="Lee S.J."/>
            <person name="Levesque L."/>
            <person name="Li R."/>
            <person name="Lin C.F."/>
            <person name="Lin M.F."/>
            <person name="Lindblad-Toh K."/>
            <person name="Llopart A."/>
            <person name="Long M."/>
            <person name="Low L."/>
            <person name="Lozovsky E."/>
            <person name="Lu J."/>
            <person name="Luo M."/>
            <person name="Machado C.A."/>
            <person name="Makalowski W."/>
            <person name="Marzo M."/>
            <person name="Matsuda M."/>
            <person name="Matzkin L."/>
            <person name="McAllister B."/>
            <person name="McBride C.S."/>
            <person name="McKernan B."/>
            <person name="McKernan K."/>
            <person name="Mendez-Lago M."/>
            <person name="Minx P."/>
            <person name="Mollenhauer M.U."/>
            <person name="Montooth K."/>
            <person name="Mount S.M."/>
            <person name="Mu X."/>
            <person name="Myers E."/>
            <person name="Negre B."/>
            <person name="Newfeld S."/>
            <person name="Nielsen R."/>
            <person name="Noor M.A."/>
            <person name="O'Grady P."/>
            <person name="Pachter L."/>
            <person name="Papaceit M."/>
            <person name="Parisi M.J."/>
            <person name="Parisi M."/>
            <person name="Parts L."/>
            <person name="Pedersen J.S."/>
            <person name="Pesole G."/>
            <person name="Phillippy A.M."/>
            <person name="Ponting C.P."/>
            <person name="Pop M."/>
            <person name="Porcelli D."/>
            <person name="Powell J.R."/>
            <person name="Prohaska S."/>
            <person name="Pruitt K."/>
            <person name="Puig M."/>
            <person name="Quesneville H."/>
            <person name="Ram K.R."/>
            <person name="Rand D."/>
            <person name="Rasmussen M.D."/>
            <person name="Reed L.K."/>
            <person name="Reenan R."/>
            <person name="Reily A."/>
            <person name="Remington K.A."/>
            <person name="Rieger T.T."/>
            <person name="Ritchie M.G."/>
            <person name="Robin C."/>
            <person name="Rogers Y.H."/>
            <person name="Rohde C."/>
            <person name="Rozas J."/>
            <person name="Rubenfield M.J."/>
            <person name="Ruiz A."/>
            <person name="Russo S."/>
            <person name="Salzberg S.L."/>
            <person name="Sanchez-Gracia A."/>
            <person name="Saranga D.J."/>
            <person name="Sato H."/>
            <person name="Schaeffer S.W."/>
            <person name="Schatz M.C."/>
            <person name="Schlenke T."/>
            <person name="Schwartz R."/>
            <person name="Segarra C."/>
            <person name="Singh R.S."/>
            <person name="Sirot L."/>
            <person name="Sirota M."/>
            <person name="Sisneros N.B."/>
            <person name="Smith C.D."/>
            <person name="Smith T.F."/>
            <person name="Spieth J."/>
            <person name="Stage D.E."/>
            <person name="Stark A."/>
            <person name="Stephan W."/>
            <person name="Strausberg R.L."/>
            <person name="Strempel S."/>
            <person name="Sturgill D."/>
            <person name="Sutton G."/>
            <person name="Sutton G.G."/>
            <person name="Tao W."/>
            <person name="Teichmann S."/>
            <person name="Tobari Y.N."/>
            <person name="Tomimura Y."/>
            <person name="Tsolas J.M."/>
            <person name="Valente V.L."/>
            <person name="Venter E."/>
            <person name="Venter J.C."/>
            <person name="Vicario S."/>
            <person name="Vieira F.G."/>
            <person name="Vilella A.J."/>
            <person name="Villasante A."/>
            <person name="Walenz B."/>
            <person name="Wang J."/>
            <person name="Wasserman M."/>
            <person name="Watts T."/>
            <person name="Wilson D."/>
            <person name="Wilson R.K."/>
            <person name="Wing R.A."/>
            <person name="Wolfner M.F."/>
            <person name="Wong A."/>
            <person name="Wong G.K."/>
            <person name="Wu C.I."/>
            <person name="Wu G."/>
            <person name="Yamamoto D."/>
            <person name="Yang H.P."/>
            <person name="Yang S.P."/>
            <person name="Yorke J.A."/>
            <person name="Yoshida K."/>
            <person name="Zdobnov E."/>
            <person name="Zhang P."/>
            <person name="Zhang Y."/>
            <person name="Zimin A.V."/>
            <person name="Baldwin J."/>
            <person name="Abdouelleil A."/>
            <person name="Abdulkadir J."/>
            <person name="Abebe A."/>
            <person name="Abera B."/>
            <person name="Abreu J."/>
            <person name="Acer S.C."/>
            <person name="Aftuck L."/>
            <person name="Alexander A."/>
            <person name="An P."/>
            <person name="Anderson E."/>
            <person name="Anderson S."/>
            <person name="Arachi H."/>
            <person name="Azer M."/>
            <person name="Bachantsang P."/>
            <person name="Barry A."/>
            <person name="Bayul T."/>
            <person name="Berlin A."/>
            <person name="Bessette D."/>
            <person name="Bloom T."/>
            <person name="Blye J."/>
            <person name="Boguslavskiy L."/>
            <person name="Bonnet C."/>
            <person name="Boukhgalter B."/>
            <person name="Bourzgui I."/>
            <person name="Brown A."/>
            <person name="Cahill P."/>
            <person name="Channer S."/>
            <person name="Cheshatsang Y."/>
            <person name="Chuda L."/>
            <person name="Citroen M."/>
            <person name="Collymore A."/>
            <person name="Cooke P."/>
            <person name="Costello M."/>
            <person name="D'Aco K."/>
            <person name="Daza R."/>
            <person name="De Haan G."/>
            <person name="DeGray S."/>
            <person name="DeMaso C."/>
            <person name="Dhargay N."/>
            <person name="Dooley K."/>
            <person name="Dooley E."/>
            <person name="Doricent M."/>
            <person name="Dorje P."/>
            <person name="Dorjee K."/>
            <person name="Dupes A."/>
            <person name="Elong R."/>
            <person name="Falk J."/>
            <person name="Farina A."/>
            <person name="Faro S."/>
            <person name="Ferguson D."/>
            <person name="Fisher S."/>
            <person name="Foley C.D."/>
            <person name="Franke A."/>
            <person name="Friedrich D."/>
            <person name="Gadbois L."/>
            <person name="Gearin G."/>
            <person name="Gearin C.R."/>
            <person name="Giannoukos G."/>
            <person name="Goode T."/>
            <person name="Graham J."/>
            <person name="Grandbois E."/>
            <person name="Grewal S."/>
            <person name="Gyaltsen K."/>
            <person name="Hafez N."/>
            <person name="Hagos B."/>
            <person name="Hall J."/>
            <person name="Henson C."/>
            <person name="Hollinger A."/>
            <person name="Honan T."/>
            <person name="Huard M.D."/>
            <person name="Hughes L."/>
            <person name="Hurhula B."/>
            <person name="Husby M.E."/>
            <person name="Kamat A."/>
            <person name="Kanga B."/>
            <person name="Kashin S."/>
            <person name="Khazanovich D."/>
            <person name="Kisner P."/>
            <person name="Lance K."/>
            <person name="Lara M."/>
            <person name="Lee W."/>
            <person name="Lennon N."/>
            <person name="Letendre F."/>
            <person name="LeVine R."/>
            <person name="Lipovsky A."/>
            <person name="Liu X."/>
            <person name="Liu J."/>
            <person name="Liu S."/>
            <person name="Lokyitsang T."/>
            <person name="Lokyitsang Y."/>
            <person name="Lubonja R."/>
            <person name="Lui A."/>
            <person name="MacDonald P."/>
            <person name="Magnisalis V."/>
            <person name="Maru K."/>
            <person name="Matthews C."/>
            <person name="McCusker W."/>
            <person name="McDonough S."/>
            <person name="Mehta T."/>
            <person name="Meldrim J."/>
            <person name="Meneus L."/>
            <person name="Mihai O."/>
            <person name="Mihalev A."/>
            <person name="Mihova T."/>
            <person name="Mittelman R."/>
            <person name="Mlenga V."/>
            <person name="Montmayeur A."/>
            <person name="Mulrain L."/>
            <person name="Navidi A."/>
            <person name="Naylor J."/>
            <person name="Negash T."/>
            <person name="Nguyen T."/>
            <person name="Nguyen N."/>
            <person name="Nicol R."/>
            <person name="Norbu C."/>
            <person name="Norbu N."/>
            <person name="Novod N."/>
            <person name="O'Neill B."/>
            <person name="Osman S."/>
            <person name="Markiewicz E."/>
            <person name="Oyono O.L."/>
            <person name="Patti C."/>
            <person name="Phunkhang P."/>
            <person name="Pierre F."/>
            <person name="Priest M."/>
            <person name="Raghuraman S."/>
            <person name="Rege F."/>
            <person name="Reyes R."/>
            <person name="Rise C."/>
            <person name="Rogov P."/>
            <person name="Ross K."/>
            <person name="Ryan E."/>
            <person name="Settipalli S."/>
            <person name="Shea T."/>
            <person name="Sherpa N."/>
            <person name="Shi L."/>
            <person name="Shih D."/>
            <person name="Sparrow T."/>
            <person name="Spaulding J."/>
            <person name="Stalker J."/>
            <person name="Stange-Thomann N."/>
            <person name="Stavropoulos S."/>
            <person name="Stone C."/>
            <person name="Strader C."/>
            <person name="Tesfaye S."/>
            <person name="Thomson T."/>
            <person name="Thoulutsang Y."/>
            <person name="Thoulutsang D."/>
            <person name="Topham K."/>
            <person name="Topping I."/>
            <person name="Tsamla T."/>
            <person name="Vassiliev H."/>
            <person name="Vo A."/>
            <person name="Wangchuk T."/>
            <person name="Wangdi T."/>
            <person name="Weiand M."/>
            <person name="Wilkinson J."/>
            <person name="Wilson A."/>
            <person name="Yadav S."/>
            <person name="Young G."/>
            <person name="Yu Q."/>
            <person name="Zembek L."/>
            <person name="Zhong D."/>
            <person name="Zimmer A."/>
            <person name="Zwirko Z."/>
            <person name="Jaffe D.B."/>
            <person name="Alvarez P."/>
            <person name="Brockman W."/>
            <person name="Butler J."/>
            <person name="Chin C."/>
            <person name="Gnerre S."/>
            <person name="Grabherr M."/>
            <person name="Kleber M."/>
            <person name="Mauceli E."/>
            <person name="MacCallum I."/>
        </authorList>
    </citation>
    <scope>NUCLEOTIDE SEQUENCE [LARGE SCALE GENOMIC DNA]</scope>
    <source>
        <strain evidence="2">Tucson 14030-0811.24</strain>
    </source>
</reference>
<dbReference type="SUPFAM" id="SSF54160">
    <property type="entry name" value="Chromo domain-like"/>
    <property type="match status" value="1"/>
</dbReference>
<accession>A0A0Q9WYK4</accession>
<keyword evidence="2" id="KW-1185">Reference proteome</keyword>
<dbReference type="EMBL" id="CH963913">
    <property type="protein sequence ID" value="KRF98654.1"/>
    <property type="molecule type" value="Genomic_DNA"/>
</dbReference>
<protein>
    <submittedName>
        <fullName evidence="1">Uncharacterized protein</fullName>
    </submittedName>
</protein>
<proteinExistence type="predicted"/>
<dbReference type="InterPro" id="IPR016197">
    <property type="entry name" value="Chromo-like_dom_sf"/>
</dbReference>
<dbReference type="Proteomes" id="UP000007798">
    <property type="component" value="Unassembled WGS sequence"/>
</dbReference>
<evidence type="ECO:0000313" key="2">
    <source>
        <dbReference type="Proteomes" id="UP000007798"/>
    </source>
</evidence>
<dbReference type="GO" id="GO:0005694">
    <property type="term" value="C:chromosome"/>
    <property type="evidence" value="ECO:0007669"/>
    <property type="project" value="UniProtKB-ARBA"/>
</dbReference>